<evidence type="ECO:0000313" key="7">
    <source>
        <dbReference type="Proteomes" id="UP000295110"/>
    </source>
</evidence>
<dbReference type="GO" id="GO:0003700">
    <property type="term" value="F:DNA-binding transcription factor activity"/>
    <property type="evidence" value="ECO:0007669"/>
    <property type="project" value="InterPro"/>
</dbReference>
<dbReference type="Gene3D" id="3.40.190.10">
    <property type="entry name" value="Periplasmic binding protein-like II"/>
    <property type="match status" value="2"/>
</dbReference>
<dbReference type="Proteomes" id="UP000295110">
    <property type="component" value="Unassembled WGS sequence"/>
</dbReference>
<dbReference type="SUPFAM" id="SSF53850">
    <property type="entry name" value="Periplasmic binding protein-like II"/>
    <property type="match status" value="1"/>
</dbReference>
<comment type="caution">
    <text evidence="6">The sequence shown here is derived from an EMBL/GenBank/DDBJ whole genome shotgun (WGS) entry which is preliminary data.</text>
</comment>
<organism evidence="6 7">
    <name type="scientific">Roseateles saccharophilus</name>
    <name type="common">Pseudomonas saccharophila</name>
    <dbReference type="NCBI Taxonomy" id="304"/>
    <lineage>
        <taxon>Bacteria</taxon>
        <taxon>Pseudomonadati</taxon>
        <taxon>Pseudomonadota</taxon>
        <taxon>Betaproteobacteria</taxon>
        <taxon>Burkholderiales</taxon>
        <taxon>Sphaerotilaceae</taxon>
        <taxon>Roseateles</taxon>
    </lineage>
</organism>
<dbReference type="CDD" id="cd05466">
    <property type="entry name" value="PBP2_LTTR_substrate"/>
    <property type="match status" value="1"/>
</dbReference>
<comment type="similarity">
    <text evidence="1">Belongs to the LysR transcriptional regulatory family.</text>
</comment>
<gene>
    <name evidence="6" type="ORF">EV671_100739</name>
</gene>
<evidence type="ECO:0000256" key="4">
    <source>
        <dbReference type="ARBA" id="ARBA00023163"/>
    </source>
</evidence>
<keyword evidence="3 6" id="KW-0238">DNA-binding</keyword>
<proteinExistence type="inferred from homology"/>
<accession>A0A4V2VS39</accession>
<keyword evidence="7" id="KW-1185">Reference proteome</keyword>
<dbReference type="PANTHER" id="PTHR30419">
    <property type="entry name" value="HTH-TYPE TRANSCRIPTIONAL REGULATOR YBHD"/>
    <property type="match status" value="1"/>
</dbReference>
<protein>
    <submittedName>
        <fullName evidence="6">DNA-binding transcriptional LysR family regulator</fullName>
    </submittedName>
</protein>
<sequence length="300" mass="31580">MNLRQLSHLIALADAGRFVAAAERVHLSQAAFSRSIQALEAHWGLRLVERGPQGAVLTPAGRTLVERARRLVFDADCLERDAALLRGGLLGELVFGAGPVPAATLVPALLAELRRQAPGVVARVRYGNVDSLLAQLQDEAIEFFIGDPRMLSDTRGLEVVPVARIHGGVYARAGHPLLGAARATPADLARYGLGLVSISPQLQAYVAQGLGFASPAELPVVVECDDLVTLARLAADGDLLAALPRGLPIIESLGLQPLRGMKTLGELFVDAHAFWLRGRTLAPAAQTAIGLFQTVAGSAG</sequence>
<dbReference type="Pfam" id="PF03466">
    <property type="entry name" value="LysR_substrate"/>
    <property type="match status" value="1"/>
</dbReference>
<dbReference type="OrthoDB" id="8673707at2"/>
<dbReference type="InterPro" id="IPR050950">
    <property type="entry name" value="HTH-type_LysR_regulators"/>
</dbReference>
<dbReference type="InterPro" id="IPR036388">
    <property type="entry name" value="WH-like_DNA-bd_sf"/>
</dbReference>
<dbReference type="RefSeq" id="WP_132570762.1">
    <property type="nucleotide sequence ID" value="NZ_CBCSGL010000043.1"/>
</dbReference>
<evidence type="ECO:0000256" key="3">
    <source>
        <dbReference type="ARBA" id="ARBA00023125"/>
    </source>
</evidence>
<evidence type="ECO:0000259" key="5">
    <source>
        <dbReference type="PROSITE" id="PS50931"/>
    </source>
</evidence>
<dbReference type="InterPro" id="IPR005119">
    <property type="entry name" value="LysR_subst-bd"/>
</dbReference>
<reference evidence="6 7" key="1">
    <citation type="submission" date="2019-03" db="EMBL/GenBank/DDBJ databases">
        <title>Genomic Encyclopedia of Type Strains, Phase IV (KMG-IV): sequencing the most valuable type-strain genomes for metagenomic binning, comparative biology and taxonomic classification.</title>
        <authorList>
            <person name="Goeker M."/>
        </authorList>
    </citation>
    <scope>NUCLEOTIDE SEQUENCE [LARGE SCALE GENOMIC DNA]</scope>
    <source>
        <strain evidence="6 7">DSM 654</strain>
    </source>
</reference>
<dbReference type="InterPro" id="IPR036390">
    <property type="entry name" value="WH_DNA-bd_sf"/>
</dbReference>
<dbReference type="PRINTS" id="PR00039">
    <property type="entry name" value="HTHLYSR"/>
</dbReference>
<dbReference type="AlphaFoldDB" id="A0A4V2VS39"/>
<dbReference type="FunFam" id="1.10.10.10:FF:000001">
    <property type="entry name" value="LysR family transcriptional regulator"/>
    <property type="match status" value="1"/>
</dbReference>
<name>A0A4V2VS39_ROSSA</name>
<dbReference type="EMBL" id="SMBU01000007">
    <property type="protein sequence ID" value="TCV00910.1"/>
    <property type="molecule type" value="Genomic_DNA"/>
</dbReference>
<keyword evidence="4" id="KW-0804">Transcription</keyword>
<dbReference type="PANTHER" id="PTHR30419:SF30">
    <property type="entry name" value="LYSR FAMILY TRANSCRIPTIONAL REGULATOR"/>
    <property type="match status" value="1"/>
</dbReference>
<dbReference type="Gene3D" id="1.10.10.10">
    <property type="entry name" value="Winged helix-like DNA-binding domain superfamily/Winged helix DNA-binding domain"/>
    <property type="match status" value="1"/>
</dbReference>
<evidence type="ECO:0000256" key="1">
    <source>
        <dbReference type="ARBA" id="ARBA00009437"/>
    </source>
</evidence>
<dbReference type="Pfam" id="PF00126">
    <property type="entry name" value="HTH_1"/>
    <property type="match status" value="1"/>
</dbReference>
<dbReference type="GO" id="GO:0003677">
    <property type="term" value="F:DNA binding"/>
    <property type="evidence" value="ECO:0007669"/>
    <property type="project" value="UniProtKB-KW"/>
</dbReference>
<feature type="domain" description="HTH lysR-type" evidence="5">
    <location>
        <begin position="1"/>
        <end position="58"/>
    </location>
</feature>
<evidence type="ECO:0000313" key="6">
    <source>
        <dbReference type="EMBL" id="TCV00910.1"/>
    </source>
</evidence>
<dbReference type="PROSITE" id="PS50931">
    <property type="entry name" value="HTH_LYSR"/>
    <property type="match status" value="1"/>
</dbReference>
<evidence type="ECO:0000256" key="2">
    <source>
        <dbReference type="ARBA" id="ARBA00023015"/>
    </source>
</evidence>
<dbReference type="InterPro" id="IPR000847">
    <property type="entry name" value="LysR_HTH_N"/>
</dbReference>
<dbReference type="SUPFAM" id="SSF46785">
    <property type="entry name" value="Winged helix' DNA-binding domain"/>
    <property type="match status" value="1"/>
</dbReference>
<keyword evidence="2" id="KW-0805">Transcription regulation</keyword>
<dbReference type="GO" id="GO:0005829">
    <property type="term" value="C:cytosol"/>
    <property type="evidence" value="ECO:0007669"/>
    <property type="project" value="TreeGrafter"/>
</dbReference>